<dbReference type="Proteomes" id="UP000722791">
    <property type="component" value="Unassembled WGS sequence"/>
</dbReference>
<proteinExistence type="predicted"/>
<feature type="non-terminal residue" evidence="2">
    <location>
        <position position="1"/>
    </location>
</feature>
<protein>
    <submittedName>
        <fullName evidence="2">Uncharacterized protein</fullName>
    </submittedName>
</protein>
<accession>A0A8J4GK28</accession>
<comment type="caution">
    <text evidence="2">The sequence shown here is derived from an EMBL/GenBank/DDBJ whole genome shotgun (WGS) entry which is preliminary data.</text>
</comment>
<evidence type="ECO:0000313" key="2">
    <source>
        <dbReference type="EMBL" id="GIM08670.1"/>
    </source>
</evidence>
<sequence length="102" mass="10819">GQVSMLRPVISADHTPEATPDTALLHDDPQPKPAQTPHQSQVALVVFDLVGGLDGMLRVAPVRAVAVLQHALHVTGCWARGVEHWDGAQRHDQVPASGTGVK</sequence>
<gene>
    <name evidence="2" type="ORF">Vretimale_12672</name>
</gene>
<name>A0A8J4GK28_9CHLO</name>
<evidence type="ECO:0000313" key="3">
    <source>
        <dbReference type="Proteomes" id="UP000722791"/>
    </source>
</evidence>
<organism evidence="2 3">
    <name type="scientific">Volvox reticuliferus</name>
    <dbReference type="NCBI Taxonomy" id="1737510"/>
    <lineage>
        <taxon>Eukaryota</taxon>
        <taxon>Viridiplantae</taxon>
        <taxon>Chlorophyta</taxon>
        <taxon>core chlorophytes</taxon>
        <taxon>Chlorophyceae</taxon>
        <taxon>CS clade</taxon>
        <taxon>Chlamydomonadales</taxon>
        <taxon>Volvocaceae</taxon>
        <taxon>Volvox</taxon>
    </lineage>
</organism>
<feature type="region of interest" description="Disordered" evidence="1">
    <location>
        <begin position="1"/>
        <end position="39"/>
    </location>
</feature>
<evidence type="ECO:0000256" key="1">
    <source>
        <dbReference type="SAM" id="MobiDB-lite"/>
    </source>
</evidence>
<dbReference type="EMBL" id="BNCQ01000028">
    <property type="protein sequence ID" value="GIM08670.1"/>
    <property type="molecule type" value="Genomic_DNA"/>
</dbReference>
<dbReference type="AlphaFoldDB" id="A0A8J4GK28"/>
<reference evidence="2" key="1">
    <citation type="journal article" date="2021" name="Proc. Natl. Acad. Sci. U.S.A.">
        <title>Three genomes in the algal genus Volvox reveal the fate of a haploid sex-determining region after a transition to homothallism.</title>
        <authorList>
            <person name="Yamamoto K."/>
            <person name="Hamaji T."/>
            <person name="Kawai-Toyooka H."/>
            <person name="Matsuzaki R."/>
            <person name="Takahashi F."/>
            <person name="Nishimura Y."/>
            <person name="Kawachi M."/>
            <person name="Noguchi H."/>
            <person name="Minakuchi Y."/>
            <person name="Umen J.G."/>
            <person name="Toyoda A."/>
            <person name="Nozaki H."/>
        </authorList>
    </citation>
    <scope>NUCLEOTIDE SEQUENCE</scope>
    <source>
        <strain evidence="2">NIES-3785</strain>
    </source>
</reference>